<dbReference type="SUPFAM" id="SSF57850">
    <property type="entry name" value="RING/U-box"/>
    <property type="match status" value="1"/>
</dbReference>
<dbReference type="InterPro" id="IPR033609">
    <property type="entry name" value="RING_RNF152"/>
</dbReference>
<feature type="transmembrane region" description="Helical" evidence="16">
    <location>
        <begin position="165"/>
        <end position="187"/>
    </location>
</feature>
<dbReference type="FunFam" id="3.30.40.10:FF:000197">
    <property type="entry name" value="E3 ubiquitin-protein ligase RNF152"/>
    <property type="match status" value="1"/>
</dbReference>
<keyword evidence="13 16" id="KW-0472">Membrane</keyword>
<evidence type="ECO:0000313" key="19">
    <source>
        <dbReference type="Proteomes" id="UP001364617"/>
    </source>
</evidence>
<keyword evidence="12 16" id="KW-1133">Transmembrane helix</keyword>
<dbReference type="InterPro" id="IPR001841">
    <property type="entry name" value="Znf_RING"/>
</dbReference>
<keyword evidence="7 16" id="KW-0812">Transmembrane</keyword>
<dbReference type="GO" id="GO:0000209">
    <property type="term" value="P:protein polyubiquitination"/>
    <property type="evidence" value="ECO:0007669"/>
    <property type="project" value="InterPro"/>
</dbReference>
<gene>
    <name evidence="18" type="ORF">R3I93_007217</name>
</gene>
<dbReference type="PANTHER" id="PTHR25464">
    <property type="entry name" value="TRIPARTITE MOTIF-CONTAINING PROTEIN 2-LIKE PROTEIN"/>
    <property type="match status" value="1"/>
</dbReference>
<evidence type="ECO:0000256" key="15">
    <source>
        <dbReference type="PROSITE-ProRule" id="PRU00175"/>
    </source>
</evidence>
<dbReference type="EC" id="2.3.2.27" evidence="5"/>
<accession>A0AAN9D7G5</accession>
<evidence type="ECO:0000259" key="17">
    <source>
        <dbReference type="PROSITE" id="PS50089"/>
    </source>
</evidence>
<dbReference type="PROSITE" id="PS50089">
    <property type="entry name" value="ZF_RING_2"/>
    <property type="match status" value="1"/>
</dbReference>
<dbReference type="CDD" id="cd16548">
    <property type="entry name" value="RING-HC_RNF152"/>
    <property type="match status" value="1"/>
</dbReference>
<comment type="caution">
    <text evidence="18">The sequence shown here is derived from an EMBL/GenBank/DDBJ whole genome shotgun (WGS) entry which is preliminary data.</text>
</comment>
<reference evidence="18 19" key="1">
    <citation type="submission" date="2024-02" db="EMBL/GenBank/DDBJ databases">
        <title>Chromosome-level genome assembly of the Eurasian Minnow (Phoxinus phoxinus).</title>
        <authorList>
            <person name="Oriowo T.O."/>
            <person name="Martin S."/>
            <person name="Stange M."/>
            <person name="Chrysostomakis Y."/>
            <person name="Brown T."/>
            <person name="Winkler S."/>
            <person name="Kukowka S."/>
            <person name="Myers E.W."/>
            <person name="Bohne A."/>
        </authorList>
    </citation>
    <scope>NUCLEOTIDE SEQUENCE [LARGE SCALE GENOMIC DNA]</scope>
    <source>
        <strain evidence="18">ZFMK-TIS-60720</strain>
        <tissue evidence="18">Whole Organism</tissue>
    </source>
</reference>
<evidence type="ECO:0000256" key="7">
    <source>
        <dbReference type="ARBA" id="ARBA00022692"/>
    </source>
</evidence>
<dbReference type="Pfam" id="PF19325">
    <property type="entry name" value="RNF152_C"/>
    <property type="match status" value="1"/>
</dbReference>
<evidence type="ECO:0000256" key="3">
    <source>
        <dbReference type="ARBA" id="ARBA00004906"/>
    </source>
</evidence>
<keyword evidence="14" id="KW-0458">Lysosome</keyword>
<name>A0AAN9D7G5_9TELE</name>
<protein>
    <recommendedName>
        <fullName evidence="5">RING-type E3 ubiquitin transferase</fullName>
        <ecNumber evidence="5">2.3.2.27</ecNumber>
    </recommendedName>
</protein>
<dbReference type="GO" id="GO:0008270">
    <property type="term" value="F:zinc ion binding"/>
    <property type="evidence" value="ECO:0007669"/>
    <property type="project" value="UniProtKB-KW"/>
</dbReference>
<organism evidence="18 19">
    <name type="scientific">Phoxinus phoxinus</name>
    <name type="common">Eurasian minnow</name>
    <dbReference type="NCBI Taxonomy" id="58324"/>
    <lineage>
        <taxon>Eukaryota</taxon>
        <taxon>Metazoa</taxon>
        <taxon>Chordata</taxon>
        <taxon>Craniata</taxon>
        <taxon>Vertebrata</taxon>
        <taxon>Euteleostomi</taxon>
        <taxon>Actinopterygii</taxon>
        <taxon>Neopterygii</taxon>
        <taxon>Teleostei</taxon>
        <taxon>Ostariophysi</taxon>
        <taxon>Cypriniformes</taxon>
        <taxon>Leuciscidae</taxon>
        <taxon>Phoxininae</taxon>
        <taxon>Phoxinus</taxon>
    </lineage>
</organism>
<keyword evidence="11" id="KW-0862">Zinc</keyword>
<comment type="pathway">
    <text evidence="3">Protein modification; protein ubiquitination.</text>
</comment>
<dbReference type="GO" id="GO:0006915">
    <property type="term" value="P:apoptotic process"/>
    <property type="evidence" value="ECO:0007669"/>
    <property type="project" value="InterPro"/>
</dbReference>
<keyword evidence="10" id="KW-0833">Ubl conjugation pathway</keyword>
<dbReference type="GO" id="GO:0005765">
    <property type="term" value="C:lysosomal membrane"/>
    <property type="evidence" value="ECO:0007669"/>
    <property type="project" value="UniProtKB-SubCell"/>
</dbReference>
<evidence type="ECO:0000256" key="12">
    <source>
        <dbReference type="ARBA" id="ARBA00022989"/>
    </source>
</evidence>
<evidence type="ECO:0000256" key="13">
    <source>
        <dbReference type="ARBA" id="ARBA00023136"/>
    </source>
</evidence>
<evidence type="ECO:0000313" key="18">
    <source>
        <dbReference type="EMBL" id="KAK7163105.1"/>
    </source>
</evidence>
<dbReference type="PANTHER" id="PTHR25464:SF1">
    <property type="entry name" value="E3 UBIQUITIN-PROTEIN LIGASE RNF152"/>
    <property type="match status" value="1"/>
</dbReference>
<evidence type="ECO:0000256" key="14">
    <source>
        <dbReference type="ARBA" id="ARBA00023228"/>
    </source>
</evidence>
<comment type="subcellular location">
    <subcellularLocation>
        <location evidence="2">Lysosome membrane</location>
        <topology evidence="2">Single-pass membrane protein</topology>
    </subcellularLocation>
</comment>
<dbReference type="Proteomes" id="UP001364617">
    <property type="component" value="Unassembled WGS sequence"/>
</dbReference>
<evidence type="ECO:0000256" key="10">
    <source>
        <dbReference type="ARBA" id="ARBA00022786"/>
    </source>
</evidence>
<dbReference type="GO" id="GO:0061630">
    <property type="term" value="F:ubiquitin protein ligase activity"/>
    <property type="evidence" value="ECO:0007669"/>
    <property type="project" value="UniProtKB-EC"/>
</dbReference>
<evidence type="ECO:0000256" key="9">
    <source>
        <dbReference type="ARBA" id="ARBA00022771"/>
    </source>
</evidence>
<evidence type="ECO:0000256" key="4">
    <source>
        <dbReference type="ARBA" id="ARBA00007082"/>
    </source>
</evidence>
<dbReference type="InterPro" id="IPR045744">
    <property type="entry name" value="RNF152_C"/>
</dbReference>
<dbReference type="GO" id="GO:0010508">
    <property type="term" value="P:positive regulation of autophagy"/>
    <property type="evidence" value="ECO:0007669"/>
    <property type="project" value="InterPro"/>
</dbReference>
<keyword evidence="6" id="KW-0808">Transferase</keyword>
<keyword evidence="9 15" id="KW-0863">Zinc-finger</keyword>
<evidence type="ECO:0000256" key="11">
    <source>
        <dbReference type="ARBA" id="ARBA00022833"/>
    </source>
</evidence>
<evidence type="ECO:0000256" key="5">
    <source>
        <dbReference type="ARBA" id="ARBA00012483"/>
    </source>
</evidence>
<evidence type="ECO:0000256" key="16">
    <source>
        <dbReference type="SAM" id="Phobius"/>
    </source>
</evidence>
<dbReference type="EMBL" id="JAYKXH010000007">
    <property type="protein sequence ID" value="KAK7163105.1"/>
    <property type="molecule type" value="Genomic_DNA"/>
</dbReference>
<comment type="similarity">
    <text evidence="4">Belongs to the RNF152 family.</text>
</comment>
<keyword evidence="19" id="KW-1185">Reference proteome</keyword>
<dbReference type="Gene3D" id="3.30.40.10">
    <property type="entry name" value="Zinc/RING finger domain, C3HC4 (zinc finger)"/>
    <property type="match status" value="1"/>
</dbReference>
<feature type="domain" description="RING-type" evidence="17">
    <location>
        <begin position="21"/>
        <end position="64"/>
    </location>
</feature>
<dbReference type="GO" id="GO:1904262">
    <property type="term" value="P:negative regulation of TORC1 signaling"/>
    <property type="evidence" value="ECO:0007669"/>
    <property type="project" value="InterPro"/>
</dbReference>
<evidence type="ECO:0000256" key="8">
    <source>
        <dbReference type="ARBA" id="ARBA00022723"/>
    </source>
</evidence>
<dbReference type="Pfam" id="PF13445">
    <property type="entry name" value="zf-RING_UBOX"/>
    <property type="match status" value="1"/>
</dbReference>
<sequence length="203" mass="22415">MFNIHVLGSMETLSQSSRLECQICFNYFSQRRLPKLLHCQHTCCSVCLSQMRLSQREIRCPWCRCVTQIPSGLSVSHLPDDPEVLSIISLSHSSEHTPIFIHLPNNGCYLLPVPMDADGALLPGQPACRFGPKSVEGVNVSDGRSLMMGDDTSEEGMEEEVKTTAWTGVCAVLLVAFILIFLLGIVLHNMSCVSKRFTIISCG</sequence>
<dbReference type="InterPro" id="IPR027370">
    <property type="entry name" value="Znf-RING_euk"/>
</dbReference>
<dbReference type="AlphaFoldDB" id="A0AAN9D7G5"/>
<evidence type="ECO:0000256" key="6">
    <source>
        <dbReference type="ARBA" id="ARBA00022679"/>
    </source>
</evidence>
<dbReference type="InterPro" id="IPR013083">
    <property type="entry name" value="Znf_RING/FYVE/PHD"/>
</dbReference>
<comment type="catalytic activity">
    <reaction evidence="1">
        <text>S-ubiquitinyl-[E2 ubiquitin-conjugating enzyme]-L-cysteine + [acceptor protein]-L-lysine = [E2 ubiquitin-conjugating enzyme]-L-cysteine + N(6)-ubiquitinyl-[acceptor protein]-L-lysine.</text>
        <dbReference type="EC" id="2.3.2.27"/>
    </reaction>
</comment>
<evidence type="ECO:0000256" key="1">
    <source>
        <dbReference type="ARBA" id="ARBA00000900"/>
    </source>
</evidence>
<proteinExistence type="inferred from homology"/>
<keyword evidence="8" id="KW-0479">Metal-binding</keyword>
<evidence type="ECO:0000256" key="2">
    <source>
        <dbReference type="ARBA" id="ARBA00004363"/>
    </source>
</evidence>